<dbReference type="CDD" id="cd00038">
    <property type="entry name" value="CAP_ED"/>
    <property type="match status" value="1"/>
</dbReference>
<evidence type="ECO:0000313" key="11">
    <source>
        <dbReference type="EMBL" id="CDW85707.1"/>
    </source>
</evidence>
<dbReference type="InterPro" id="IPR018490">
    <property type="entry name" value="cNMP-bd_dom_sf"/>
</dbReference>
<dbReference type="GO" id="GO:0016020">
    <property type="term" value="C:membrane"/>
    <property type="evidence" value="ECO:0007669"/>
    <property type="project" value="UniProtKB-SubCell"/>
</dbReference>
<evidence type="ECO:0000313" key="12">
    <source>
        <dbReference type="Proteomes" id="UP000039865"/>
    </source>
</evidence>
<dbReference type="Proteomes" id="UP000039865">
    <property type="component" value="Unassembled WGS sequence"/>
</dbReference>
<dbReference type="Gene3D" id="2.60.120.10">
    <property type="entry name" value="Jelly Rolls"/>
    <property type="match status" value="1"/>
</dbReference>
<feature type="region of interest" description="Disordered" evidence="8">
    <location>
        <begin position="1015"/>
        <end position="1044"/>
    </location>
</feature>
<feature type="compositionally biased region" description="Basic and acidic residues" evidence="8">
    <location>
        <begin position="975"/>
        <end position="987"/>
    </location>
</feature>
<dbReference type="InParanoid" id="A0A078AWS3"/>
<dbReference type="PANTHER" id="PTHR47823:SF9">
    <property type="entry name" value="CHROMOSOME UNDETERMINED SCAFFOLD_10, WHOLE GENOME SHOTGUN SEQUENCE"/>
    <property type="match status" value="1"/>
</dbReference>
<feature type="compositionally biased region" description="Polar residues" evidence="8">
    <location>
        <begin position="1015"/>
        <end position="1033"/>
    </location>
</feature>
<keyword evidence="3 9" id="KW-0812">Transmembrane</keyword>
<proteinExistence type="predicted"/>
<keyword evidence="2" id="KW-0813">Transport</keyword>
<evidence type="ECO:0000256" key="1">
    <source>
        <dbReference type="ARBA" id="ARBA00004141"/>
    </source>
</evidence>
<feature type="region of interest" description="Disordered" evidence="8">
    <location>
        <begin position="120"/>
        <end position="139"/>
    </location>
</feature>
<dbReference type="Pfam" id="PF00520">
    <property type="entry name" value="Ion_trans"/>
    <property type="match status" value="1"/>
</dbReference>
<dbReference type="InterPro" id="IPR005821">
    <property type="entry name" value="Ion_trans_dom"/>
</dbReference>
<gene>
    <name evidence="11" type="primary">Contig3359.g3597</name>
    <name evidence="11" type="ORF">STYLEM_14793</name>
</gene>
<dbReference type="PROSITE" id="PS50042">
    <property type="entry name" value="CNMP_BINDING_3"/>
    <property type="match status" value="1"/>
</dbReference>
<feature type="compositionally biased region" description="Basic and acidic residues" evidence="8">
    <location>
        <begin position="944"/>
        <end position="956"/>
    </location>
</feature>
<evidence type="ECO:0000256" key="4">
    <source>
        <dbReference type="ARBA" id="ARBA00022989"/>
    </source>
</evidence>
<feature type="compositionally biased region" description="Polar residues" evidence="8">
    <location>
        <begin position="1"/>
        <end position="16"/>
    </location>
</feature>
<evidence type="ECO:0000256" key="3">
    <source>
        <dbReference type="ARBA" id="ARBA00022692"/>
    </source>
</evidence>
<keyword evidence="6 9" id="KW-0472">Membrane</keyword>
<dbReference type="GO" id="GO:0005216">
    <property type="term" value="F:monoatomic ion channel activity"/>
    <property type="evidence" value="ECO:0007669"/>
    <property type="project" value="InterPro"/>
</dbReference>
<evidence type="ECO:0000256" key="9">
    <source>
        <dbReference type="SAM" id="Phobius"/>
    </source>
</evidence>
<feature type="coiled-coil region" evidence="7">
    <location>
        <begin position="814"/>
        <end position="879"/>
    </location>
</feature>
<keyword evidence="7" id="KW-0175">Coiled coil</keyword>
<dbReference type="OrthoDB" id="417811at2759"/>
<evidence type="ECO:0000256" key="8">
    <source>
        <dbReference type="SAM" id="MobiDB-lite"/>
    </source>
</evidence>
<name>A0A078AWS3_STYLE</name>
<feature type="transmembrane region" description="Helical" evidence="9">
    <location>
        <begin position="334"/>
        <end position="352"/>
    </location>
</feature>
<dbReference type="AlphaFoldDB" id="A0A078AWS3"/>
<reference evidence="11 12" key="1">
    <citation type="submission" date="2014-06" db="EMBL/GenBank/DDBJ databases">
        <authorList>
            <person name="Swart Estienne"/>
        </authorList>
    </citation>
    <scope>NUCLEOTIDE SEQUENCE [LARGE SCALE GENOMIC DNA]</scope>
    <source>
        <strain evidence="11 12">130c</strain>
    </source>
</reference>
<evidence type="ECO:0000256" key="2">
    <source>
        <dbReference type="ARBA" id="ARBA00022448"/>
    </source>
</evidence>
<sequence length="1136" mass="132101">MRNSQNTLSTYNSNGPTYRDTQDIADTNSALVDKPVKQWIVQSNDLDKQLIRKSQDKKVKQYNDKKSFSGMRETQNFNANSTKAKKNQILNFEDQMPQNEEIDFENVMDNILEEFEGLPVTEGSSPRARSEQENFQFNKEPQRRLPSIMLDGQLYKNGNNPTISEKINEQSSITYSKVSNLYSNNEKPRQFGTFGSNGLTNLNEKAQIDIIRRPNPRDVQKLMTIKDPAEEEDAEFREDGVITLFSLQYTSGEDEMEEGIDFKSMKKFRQLRRAKHLWHRAIKKAIGAVKIIYTFRELNMDLYLYGSNKKHEFSFKERKPYPFIVMPNTKISNVWNIVMMFLMLYTATYIPYKTSFIDETSTLVNNIELAIDSLFMWDLIMNFISAYEDSDKNIEFRFNIIAFQLPRLYKLLRILRLMKMFRLLKYNRNVKKMMEKLRINPGYLKLIKVSATVLLLVHLVSCFYFMVAKFQDFDPNCWVVYHNLIDKEAFEQYITAMYWAFQTLTTVGYGDVTGNTSGERIFAFVWMVFGVAFYSFTIGNLQSIISTIDIKAVNLQQKLRVLNNFAKRTKLPEELTLKIKRFVENNNENDISIHEYKYLLGQLPQSLRADVIQQSFGNIIRKIVFLQDKNSDFLWFFLPALRPMKVYSKDILYNQGDHPEEVFFIQQGRVKLCYNVSEDDDFPFNIPFNMYVQGSYFGDLEILVRIYREIGRDSTAIVDSECHLFVIGSKELRQILKMFQDIAIQMKKTAKKRGLHHQEMIKMAKLKANEKKYIAKRAKAEKLFMQANAILNKLKPLRKKTKGQEILQRAKASKKQLQRIHRTQMQQMESEESQMSIIKEESRNESSLYSNETDLQKKIEEEARLAQEEEIRRRELELKKRRLTYLRQQSNTLPTVKQSDLSEAAAKGDGGLFIQIPKRRFSKMTTSAGLRPVRKSLIEEEEEIKINDADSDEKPSVSEPSQSSSSQYSSSSKSSTKDKTGKTRQSDKTPTQFGSTKQFLEDKLIKIQLGVNCSGSQGQTPISTTRANVNGRSGKNGGRKQYQAPQVQHISLISEKANPVKQDQDKYDNKNSMRLFQDTASYLALNAFEMDNINLNIVKDFIYRDEVVELMSKQEDQICNSLDKMENLLDKIMQSI</sequence>
<feature type="transmembrane region" description="Helical" evidence="9">
    <location>
        <begin position="442"/>
        <end position="466"/>
    </location>
</feature>
<evidence type="ECO:0000259" key="10">
    <source>
        <dbReference type="PROSITE" id="PS50042"/>
    </source>
</evidence>
<feature type="transmembrane region" description="Helical" evidence="9">
    <location>
        <begin position="521"/>
        <end position="541"/>
    </location>
</feature>
<dbReference type="Gene3D" id="1.10.287.70">
    <property type="match status" value="1"/>
</dbReference>
<dbReference type="Gene3D" id="1.10.287.630">
    <property type="entry name" value="Helix hairpin bin"/>
    <property type="match status" value="1"/>
</dbReference>
<feature type="region of interest" description="Disordered" evidence="8">
    <location>
        <begin position="1"/>
        <end position="22"/>
    </location>
</feature>
<organism evidence="11 12">
    <name type="scientific">Stylonychia lemnae</name>
    <name type="common">Ciliate</name>
    <dbReference type="NCBI Taxonomy" id="5949"/>
    <lineage>
        <taxon>Eukaryota</taxon>
        <taxon>Sar</taxon>
        <taxon>Alveolata</taxon>
        <taxon>Ciliophora</taxon>
        <taxon>Intramacronucleata</taxon>
        <taxon>Spirotrichea</taxon>
        <taxon>Stichotrichia</taxon>
        <taxon>Sporadotrichida</taxon>
        <taxon>Oxytrichidae</taxon>
        <taxon>Stylonychinae</taxon>
        <taxon>Stylonychia</taxon>
    </lineage>
</organism>
<dbReference type="SUPFAM" id="SSF51206">
    <property type="entry name" value="cAMP-binding domain-like"/>
    <property type="match status" value="1"/>
</dbReference>
<keyword evidence="12" id="KW-1185">Reference proteome</keyword>
<dbReference type="InterPro" id="IPR014710">
    <property type="entry name" value="RmlC-like_jellyroll"/>
</dbReference>
<evidence type="ECO:0000256" key="5">
    <source>
        <dbReference type="ARBA" id="ARBA00023065"/>
    </source>
</evidence>
<comment type="subcellular location">
    <subcellularLocation>
        <location evidence="1">Membrane</location>
        <topology evidence="1">Multi-pass membrane protein</topology>
    </subcellularLocation>
</comment>
<evidence type="ECO:0000256" key="7">
    <source>
        <dbReference type="SAM" id="Coils"/>
    </source>
</evidence>
<feature type="compositionally biased region" description="Low complexity" evidence="8">
    <location>
        <begin position="957"/>
        <end position="974"/>
    </location>
</feature>
<dbReference type="Pfam" id="PF00027">
    <property type="entry name" value="cNMP_binding"/>
    <property type="match status" value="1"/>
</dbReference>
<protein>
    <recommendedName>
        <fullName evidence="10">Cyclic nucleotide-binding domain-containing protein</fullName>
    </recommendedName>
</protein>
<keyword evidence="5" id="KW-0406">Ion transport</keyword>
<dbReference type="EMBL" id="CCKQ01013982">
    <property type="protein sequence ID" value="CDW85707.1"/>
    <property type="molecule type" value="Genomic_DNA"/>
</dbReference>
<dbReference type="SMART" id="SM00100">
    <property type="entry name" value="cNMP"/>
    <property type="match status" value="1"/>
</dbReference>
<feature type="domain" description="Cyclic nucleotide-binding" evidence="10">
    <location>
        <begin position="625"/>
        <end position="736"/>
    </location>
</feature>
<feature type="region of interest" description="Disordered" evidence="8">
    <location>
        <begin position="944"/>
        <end position="995"/>
    </location>
</feature>
<accession>A0A078AWS3</accession>
<evidence type="ECO:0000256" key="6">
    <source>
        <dbReference type="ARBA" id="ARBA00023136"/>
    </source>
</evidence>
<dbReference type="InterPro" id="IPR000595">
    <property type="entry name" value="cNMP-bd_dom"/>
</dbReference>
<dbReference type="PANTHER" id="PTHR47823">
    <property type="entry name" value="ION_TRANS DOMAIN-CONTAINING PROTEIN"/>
    <property type="match status" value="1"/>
</dbReference>
<dbReference type="SUPFAM" id="SSF81324">
    <property type="entry name" value="Voltage-gated potassium channels"/>
    <property type="match status" value="1"/>
</dbReference>
<keyword evidence="4 9" id="KW-1133">Transmembrane helix</keyword>